<dbReference type="Gene3D" id="1.20.120.20">
    <property type="entry name" value="Apolipoprotein"/>
    <property type="match status" value="1"/>
</dbReference>
<keyword evidence="2" id="KW-1133">Transmembrane helix</keyword>
<dbReference type="Proteomes" id="UP000612362">
    <property type="component" value="Unassembled WGS sequence"/>
</dbReference>
<dbReference type="EMBL" id="BNJF01000001">
    <property type="protein sequence ID" value="GHO43988.1"/>
    <property type="molecule type" value="Genomic_DNA"/>
</dbReference>
<gene>
    <name evidence="3" type="ORF">KSX_21510</name>
</gene>
<keyword evidence="4" id="KW-1185">Reference proteome</keyword>
<proteinExistence type="predicted"/>
<sequence>MPKLTQQEIREPANSKPSLSESLLELANTPYTQNIVQRGEELADELRARGRKLSSTVSHRGNQLREELWTQGENLRQELGGYGEQAAHELARRRERAMRDLSRFSERAARKVSKRSKKAARAVSKKSKKIDRSLDAYRQRLAQGISEQDGRFWAAIGFGIGLVATALAVILVVRKRMQRTHVNEDEHVVLGLDGHVQKETVETAHGTIHAVRFQGERPSEGELAAQLPVVTEEDASVNPQAKLVGVISQKRYYPVGTARQLTSDTITPLDIIYFESEVEARSQGYEPAE</sequence>
<reference evidence="3" key="1">
    <citation type="submission" date="2020-10" db="EMBL/GenBank/DDBJ databases">
        <title>Taxonomic study of unclassified bacteria belonging to the class Ktedonobacteria.</title>
        <authorList>
            <person name="Yabe S."/>
            <person name="Wang C.M."/>
            <person name="Zheng Y."/>
            <person name="Sakai Y."/>
            <person name="Cavaletti L."/>
            <person name="Monciardini P."/>
            <person name="Donadio S."/>
        </authorList>
    </citation>
    <scope>NUCLEOTIDE SEQUENCE</scope>
    <source>
        <strain evidence="3">SOSP1-1</strain>
    </source>
</reference>
<protein>
    <submittedName>
        <fullName evidence="3">Uncharacterized protein</fullName>
    </submittedName>
</protein>
<organism evidence="3 4">
    <name type="scientific">Ktedonospora formicarum</name>
    <dbReference type="NCBI Taxonomy" id="2778364"/>
    <lineage>
        <taxon>Bacteria</taxon>
        <taxon>Bacillati</taxon>
        <taxon>Chloroflexota</taxon>
        <taxon>Ktedonobacteria</taxon>
        <taxon>Ktedonobacterales</taxon>
        <taxon>Ktedonobacteraceae</taxon>
        <taxon>Ktedonospora</taxon>
    </lineage>
</organism>
<dbReference type="RefSeq" id="WP_220193423.1">
    <property type="nucleotide sequence ID" value="NZ_BNJF01000001.1"/>
</dbReference>
<feature type="transmembrane region" description="Helical" evidence="2">
    <location>
        <begin position="152"/>
        <end position="173"/>
    </location>
</feature>
<feature type="region of interest" description="Disordered" evidence="1">
    <location>
        <begin position="1"/>
        <end position="20"/>
    </location>
</feature>
<evidence type="ECO:0000256" key="2">
    <source>
        <dbReference type="SAM" id="Phobius"/>
    </source>
</evidence>
<dbReference type="AlphaFoldDB" id="A0A8J3HZQ9"/>
<evidence type="ECO:0000313" key="3">
    <source>
        <dbReference type="EMBL" id="GHO43988.1"/>
    </source>
</evidence>
<evidence type="ECO:0000256" key="1">
    <source>
        <dbReference type="SAM" id="MobiDB-lite"/>
    </source>
</evidence>
<accession>A0A8J3HZQ9</accession>
<name>A0A8J3HZQ9_9CHLR</name>
<comment type="caution">
    <text evidence="3">The sequence shown here is derived from an EMBL/GenBank/DDBJ whole genome shotgun (WGS) entry which is preliminary data.</text>
</comment>
<keyword evidence="2" id="KW-0812">Transmembrane</keyword>
<evidence type="ECO:0000313" key="4">
    <source>
        <dbReference type="Proteomes" id="UP000612362"/>
    </source>
</evidence>
<keyword evidence="2" id="KW-0472">Membrane</keyword>